<dbReference type="AlphaFoldDB" id="A0A395S9I5"/>
<feature type="domain" description="SMP-30/Gluconolactonase/LRE-like region" evidence="1">
    <location>
        <begin position="205"/>
        <end position="320"/>
    </location>
</feature>
<sequence>MANLLIKIGLSAVVALAVLFQIYLKEAIWLGFGIGKVLQPIDDFPYTCRKIVDPRMEACEDMWLSQSTRQLFLACSDPITRNEWFPHVGKLNISGRSQQDSLVALDIDKPVGNSFELRTLKTSGFTGTSGDGLVNLAGFTGIDKPDGSIDLLVTNMRPSVNTETGEFLDQYAQGGNTTIEHFKKDVGAEDLRHVRTIADRGIVTPNRVAVLDDETFYITNDHGPYQTGWRHHLASILGYANINVCEPNTPCREVSSNLKLPNGLAIHKNTLYVPDSMAGTLTIYNILPNKDLEKVDEMKLGYGLDNASIDENGDIWIAAFPVGVALFSVLKDPYNARAPAAVLRVRKVDGEWKVDKVLEDKDGDILPATTTALHDAKTGRLFLSSVISPWITVCDAKP</sequence>
<dbReference type="InterPro" id="IPR051288">
    <property type="entry name" value="Serum_paraoxonase/arylesterase"/>
</dbReference>
<comment type="caution">
    <text evidence="2">The sequence shown here is derived from an EMBL/GenBank/DDBJ whole genome shotgun (WGS) entry which is preliminary data.</text>
</comment>
<accession>A0A395S9I5</accession>
<dbReference type="EMBL" id="PXOG01000186">
    <property type="protein sequence ID" value="RGP69084.1"/>
    <property type="molecule type" value="Genomic_DNA"/>
</dbReference>
<dbReference type="Gene3D" id="2.120.10.30">
    <property type="entry name" value="TolB, C-terminal domain"/>
    <property type="match status" value="1"/>
</dbReference>
<keyword evidence="3" id="KW-1185">Reference proteome</keyword>
<dbReference type="InterPro" id="IPR011042">
    <property type="entry name" value="6-blade_b-propeller_TolB-like"/>
</dbReference>
<dbReference type="SUPFAM" id="SSF63829">
    <property type="entry name" value="Calcium-dependent phosphotriesterase"/>
    <property type="match status" value="1"/>
</dbReference>
<dbReference type="Pfam" id="PF08450">
    <property type="entry name" value="SGL"/>
    <property type="match status" value="1"/>
</dbReference>
<dbReference type="PANTHER" id="PTHR11799:SF20">
    <property type="entry name" value="SMP-30_GLUCONOLACTONASE_LRE-LIKE REGION DOMAIN-CONTAINING PROTEIN"/>
    <property type="match status" value="1"/>
</dbReference>
<dbReference type="PANTHER" id="PTHR11799">
    <property type="entry name" value="PARAOXONASE"/>
    <property type="match status" value="1"/>
</dbReference>
<dbReference type="Proteomes" id="UP000266234">
    <property type="component" value="Unassembled WGS sequence"/>
</dbReference>
<name>A0A395S9I5_9HYPO</name>
<gene>
    <name evidence="2" type="ORF">FLONG3_7937</name>
</gene>
<evidence type="ECO:0000313" key="3">
    <source>
        <dbReference type="Proteomes" id="UP000266234"/>
    </source>
</evidence>
<organism evidence="2 3">
    <name type="scientific">Fusarium longipes</name>
    <dbReference type="NCBI Taxonomy" id="694270"/>
    <lineage>
        <taxon>Eukaryota</taxon>
        <taxon>Fungi</taxon>
        <taxon>Dikarya</taxon>
        <taxon>Ascomycota</taxon>
        <taxon>Pezizomycotina</taxon>
        <taxon>Sordariomycetes</taxon>
        <taxon>Hypocreomycetidae</taxon>
        <taxon>Hypocreales</taxon>
        <taxon>Nectriaceae</taxon>
        <taxon>Fusarium</taxon>
    </lineage>
</organism>
<evidence type="ECO:0000313" key="2">
    <source>
        <dbReference type="EMBL" id="RGP69084.1"/>
    </source>
</evidence>
<protein>
    <submittedName>
        <fullName evidence="2">Serum paraoxonase arylesterase 1</fullName>
    </submittedName>
</protein>
<proteinExistence type="predicted"/>
<reference evidence="2 3" key="1">
    <citation type="journal article" date="2018" name="PLoS Pathog.">
        <title>Evolution of structural diversity of trichothecenes, a family of toxins produced by plant pathogenic and entomopathogenic fungi.</title>
        <authorList>
            <person name="Proctor R.H."/>
            <person name="McCormick S.P."/>
            <person name="Kim H.S."/>
            <person name="Cardoza R.E."/>
            <person name="Stanley A.M."/>
            <person name="Lindo L."/>
            <person name="Kelly A."/>
            <person name="Brown D.W."/>
            <person name="Lee T."/>
            <person name="Vaughan M.M."/>
            <person name="Alexander N.J."/>
            <person name="Busman M."/>
            <person name="Gutierrez S."/>
        </authorList>
    </citation>
    <scope>NUCLEOTIDE SEQUENCE [LARGE SCALE GENOMIC DNA]</scope>
    <source>
        <strain evidence="2 3">NRRL 20695</strain>
    </source>
</reference>
<dbReference type="InterPro" id="IPR013658">
    <property type="entry name" value="SGL"/>
</dbReference>
<dbReference type="OrthoDB" id="5307922at2759"/>
<evidence type="ECO:0000259" key="1">
    <source>
        <dbReference type="Pfam" id="PF08450"/>
    </source>
</evidence>